<organism evidence="1 2">
    <name type="scientific">Candidatus Blackburnbacteria bacterium RIFCSPHIGHO2_01_FULL_43_15b</name>
    <dbReference type="NCBI Taxonomy" id="1797513"/>
    <lineage>
        <taxon>Bacteria</taxon>
        <taxon>Candidatus Blackburniibacteriota</taxon>
    </lineage>
</organism>
<reference evidence="1 2" key="1">
    <citation type="journal article" date="2016" name="Nat. Commun.">
        <title>Thousands of microbial genomes shed light on interconnected biogeochemical processes in an aquifer system.</title>
        <authorList>
            <person name="Anantharaman K."/>
            <person name="Brown C.T."/>
            <person name="Hug L.A."/>
            <person name="Sharon I."/>
            <person name="Castelle C.J."/>
            <person name="Probst A.J."/>
            <person name="Thomas B.C."/>
            <person name="Singh A."/>
            <person name="Wilkins M.J."/>
            <person name="Karaoz U."/>
            <person name="Brodie E.L."/>
            <person name="Williams K.H."/>
            <person name="Hubbard S.S."/>
            <person name="Banfield J.F."/>
        </authorList>
    </citation>
    <scope>NUCLEOTIDE SEQUENCE [LARGE SCALE GENOMIC DNA]</scope>
</reference>
<dbReference type="Gene3D" id="3.90.550.10">
    <property type="entry name" value="Spore Coat Polysaccharide Biosynthesis Protein SpsA, Chain A"/>
    <property type="match status" value="1"/>
</dbReference>
<dbReference type="AlphaFoldDB" id="A0A1G1V0Z7"/>
<accession>A0A1G1V0Z7</accession>
<dbReference type="Proteomes" id="UP000177967">
    <property type="component" value="Unassembled WGS sequence"/>
</dbReference>
<evidence type="ECO:0000313" key="2">
    <source>
        <dbReference type="Proteomes" id="UP000177967"/>
    </source>
</evidence>
<gene>
    <name evidence="1" type="ORF">A2782_00970</name>
</gene>
<protein>
    <recommendedName>
        <fullName evidence="3">Glycosyltransferase 2-like domain-containing protein</fullName>
    </recommendedName>
</protein>
<dbReference type="SUPFAM" id="SSF53448">
    <property type="entry name" value="Nucleotide-diphospho-sugar transferases"/>
    <property type="match status" value="1"/>
</dbReference>
<dbReference type="EMBL" id="MHBW01000017">
    <property type="protein sequence ID" value="OGY09044.1"/>
    <property type="molecule type" value="Genomic_DNA"/>
</dbReference>
<evidence type="ECO:0000313" key="1">
    <source>
        <dbReference type="EMBL" id="OGY09044.1"/>
    </source>
</evidence>
<comment type="caution">
    <text evidence="1">The sequence shown here is derived from an EMBL/GenBank/DDBJ whole genome shotgun (WGS) entry which is preliminary data.</text>
</comment>
<name>A0A1G1V0Z7_9BACT</name>
<proteinExistence type="predicted"/>
<dbReference type="InterPro" id="IPR029044">
    <property type="entry name" value="Nucleotide-diphossugar_trans"/>
</dbReference>
<sequence>MYLYRILFGHYWLYGFNFGITKDAYQKSGGFNAHLNAMEDVELGKRVAKVGRIKYLPQLVVVFSGRRFQKGFIRGILSYVKLYWECFFLKDSKIDLSDVR</sequence>
<evidence type="ECO:0008006" key="3">
    <source>
        <dbReference type="Google" id="ProtNLM"/>
    </source>
</evidence>